<reference evidence="2 3" key="1">
    <citation type="journal article" date="2014" name="Front. Genet.">
        <title>Genome and metabolic network of "Candidatus Phaeomarinobacter ectocarpi" Ec32, a new candidate genus of Alphaproteobacteria frequently associated with brown algae.</title>
        <authorList>
            <person name="Dittami S.M."/>
            <person name="Barbeyron T."/>
            <person name="Boyen C."/>
            <person name="Cambefort J."/>
            <person name="Collet G."/>
            <person name="Delage L."/>
            <person name="Gobet A."/>
            <person name="Groisillier A."/>
            <person name="Leblanc C."/>
            <person name="Michel G."/>
            <person name="Scornet D."/>
            <person name="Siegel A."/>
            <person name="Tapia J.E."/>
            <person name="Tonon T."/>
        </authorList>
    </citation>
    <scope>NUCLEOTIDE SEQUENCE [LARGE SCALE GENOMIC DNA]</scope>
    <source>
        <strain evidence="2 3">Ec32</strain>
    </source>
</reference>
<evidence type="ECO:0000313" key="2">
    <source>
        <dbReference type="EMBL" id="CDO60826.1"/>
    </source>
</evidence>
<keyword evidence="3" id="KW-1185">Reference proteome</keyword>
<dbReference type="AlphaFoldDB" id="X5MP30"/>
<accession>X5MP30</accession>
<evidence type="ECO:0008006" key="4">
    <source>
        <dbReference type="Google" id="ProtNLM"/>
    </source>
</evidence>
<dbReference type="RefSeq" id="WP_043948778.1">
    <property type="nucleotide sequence ID" value="NZ_HG966617.1"/>
</dbReference>
<dbReference type="Proteomes" id="UP000032160">
    <property type="component" value="Chromosome I"/>
</dbReference>
<sequence>MAKRIEISLPENRLNIGTLKVLDEDGNQLLADIECRGKADNQRAAKRGNPLRHSTYPYGDTPSGEYAPTKCVVFREEIERFGIGWIPMEGISGDAHLAKDNGRTGLAIHGGRGNERLVPTFGCVRVRDIDFRHMAHVLGDDDIAISIKDTF</sequence>
<evidence type="ECO:0000256" key="1">
    <source>
        <dbReference type="SAM" id="MobiDB-lite"/>
    </source>
</evidence>
<feature type="region of interest" description="Disordered" evidence="1">
    <location>
        <begin position="41"/>
        <end position="62"/>
    </location>
</feature>
<protein>
    <recommendedName>
        <fullName evidence="4">YkuD domain-containing protein</fullName>
    </recommendedName>
</protein>
<dbReference type="HOGENOM" id="CLU_141612_0_0_5"/>
<proteinExistence type="predicted"/>
<name>X5MP30_9HYPH</name>
<dbReference type="STRING" id="1458461.BN1012_Phect2613"/>
<dbReference type="KEGG" id="pect:BN1012_Phect2613"/>
<dbReference type="OrthoDB" id="1729959at2"/>
<gene>
    <name evidence="2" type="ORF">BN1012_Phect2613</name>
</gene>
<organism evidence="2 3">
    <name type="scientific">Candidatus Phaeomarinibacter ectocarpi</name>
    <dbReference type="NCBI Taxonomy" id="1458461"/>
    <lineage>
        <taxon>Bacteria</taxon>
        <taxon>Pseudomonadati</taxon>
        <taxon>Pseudomonadota</taxon>
        <taxon>Alphaproteobacteria</taxon>
        <taxon>Hyphomicrobiales</taxon>
        <taxon>Parvibaculaceae</taxon>
        <taxon>Candidatus Phaeomarinibacter</taxon>
    </lineage>
</organism>
<dbReference type="EMBL" id="HG966617">
    <property type="protein sequence ID" value="CDO60826.1"/>
    <property type="molecule type" value="Genomic_DNA"/>
</dbReference>
<evidence type="ECO:0000313" key="3">
    <source>
        <dbReference type="Proteomes" id="UP000032160"/>
    </source>
</evidence>